<evidence type="ECO:0000313" key="15">
    <source>
        <dbReference type="EMBL" id="CUX78179.1"/>
    </source>
</evidence>
<dbReference type="EMBL" id="LN999010">
    <property type="protein sequence ID" value="CUX78179.1"/>
    <property type="molecule type" value="Genomic_DNA"/>
</dbReference>
<evidence type="ECO:0000256" key="6">
    <source>
        <dbReference type="ARBA" id="ARBA00022723"/>
    </source>
</evidence>
<comment type="catalytic activity">
    <reaction evidence="11">
        <text>L-threonyl-[protein] + ATP = O-phospho-L-threonyl-[protein] + ADP + H(+)</text>
        <dbReference type="Rhea" id="RHEA:46608"/>
        <dbReference type="Rhea" id="RHEA-COMP:11060"/>
        <dbReference type="Rhea" id="RHEA-COMP:11605"/>
        <dbReference type="ChEBI" id="CHEBI:15378"/>
        <dbReference type="ChEBI" id="CHEBI:30013"/>
        <dbReference type="ChEBI" id="CHEBI:30616"/>
        <dbReference type="ChEBI" id="CHEBI:61977"/>
        <dbReference type="ChEBI" id="CHEBI:456216"/>
        <dbReference type="EC" id="2.7.11.1"/>
    </reaction>
</comment>
<dbReference type="GO" id="GO:0030688">
    <property type="term" value="C:preribosome, small subunit precursor"/>
    <property type="evidence" value="ECO:0007669"/>
    <property type="project" value="TreeGrafter"/>
</dbReference>
<comment type="similarity">
    <text evidence="2">Belongs to the protein kinase superfamily. RIO-type Ser/Thr kinase family.</text>
</comment>
<dbReference type="InterPro" id="IPR000687">
    <property type="entry name" value="RIO_kinase"/>
</dbReference>
<reference evidence="15" key="1">
    <citation type="submission" date="2016-01" db="EMBL/GenBank/DDBJ databases">
        <authorList>
            <person name="Oliw E.H."/>
        </authorList>
    </citation>
    <scope>NUCLEOTIDE SEQUENCE</scope>
    <source>
        <strain evidence="15">1</strain>
    </source>
</reference>
<dbReference type="SMART" id="SM00090">
    <property type="entry name" value="RIO"/>
    <property type="match status" value="1"/>
</dbReference>
<name>A0A160VTS3_9EURY</name>
<dbReference type="GO" id="GO:0005829">
    <property type="term" value="C:cytosol"/>
    <property type="evidence" value="ECO:0007669"/>
    <property type="project" value="TreeGrafter"/>
</dbReference>
<evidence type="ECO:0000313" key="16">
    <source>
        <dbReference type="Proteomes" id="UP000093069"/>
    </source>
</evidence>
<dbReference type="SUPFAM" id="SSF46785">
    <property type="entry name" value="Winged helix' DNA-binding domain"/>
    <property type="match status" value="1"/>
</dbReference>
<dbReference type="Gene3D" id="1.10.510.10">
    <property type="entry name" value="Transferase(Phosphotransferase) domain 1"/>
    <property type="match status" value="1"/>
</dbReference>
<keyword evidence="6" id="KW-0479">Metal-binding</keyword>
<keyword evidence="7" id="KW-0547">Nucleotide-binding</keyword>
<evidence type="ECO:0000259" key="13">
    <source>
        <dbReference type="PROSITE" id="PS50011"/>
    </source>
</evidence>
<dbReference type="RefSeq" id="WP_068578022.1">
    <property type="nucleotide sequence ID" value="NZ_CP015193.1"/>
</dbReference>
<organism evidence="15 16">
    <name type="scientific">Thermococcus chitonophagus</name>
    <dbReference type="NCBI Taxonomy" id="54262"/>
    <lineage>
        <taxon>Archaea</taxon>
        <taxon>Methanobacteriati</taxon>
        <taxon>Methanobacteriota</taxon>
        <taxon>Thermococci</taxon>
        <taxon>Thermococcales</taxon>
        <taxon>Thermococcaceae</taxon>
        <taxon>Thermococcus</taxon>
    </lineage>
</organism>
<dbReference type="FunFam" id="1.10.10.10:FF:000647">
    <property type="entry name" value="Serine/threonine protein kinase"/>
    <property type="match status" value="1"/>
</dbReference>
<dbReference type="Proteomes" id="UP000093069">
    <property type="component" value="Chromosome I"/>
</dbReference>
<protein>
    <recommendedName>
        <fullName evidence="3">non-specific serine/threonine protein kinase</fullName>
        <ecNumber evidence="3">2.7.11.1</ecNumber>
    </recommendedName>
</protein>
<dbReference type="GeneID" id="33323080"/>
<evidence type="ECO:0000256" key="2">
    <source>
        <dbReference type="ARBA" id="ARBA00009196"/>
    </source>
</evidence>
<proteinExistence type="inferred from homology"/>
<dbReference type="Gene3D" id="1.10.10.10">
    <property type="entry name" value="Winged helix-like DNA-binding domain superfamily/Winged helix DNA-binding domain"/>
    <property type="match status" value="1"/>
</dbReference>
<keyword evidence="5" id="KW-0808">Transferase</keyword>
<dbReference type="InterPro" id="IPR018934">
    <property type="entry name" value="RIO_dom"/>
</dbReference>
<dbReference type="FunFam" id="3.30.200.20:FF:000052">
    <property type="entry name" value="Serine/threonine-protein kinase RIO2"/>
    <property type="match status" value="1"/>
</dbReference>
<keyword evidence="9" id="KW-0067">ATP-binding</keyword>
<dbReference type="OrthoDB" id="50101at2157"/>
<keyword evidence="4 15" id="KW-0723">Serine/threonine-protein kinase</keyword>
<evidence type="ECO:0000256" key="12">
    <source>
        <dbReference type="ARBA" id="ARBA00048679"/>
    </source>
</evidence>
<keyword evidence="10" id="KW-0460">Magnesium</keyword>
<evidence type="ECO:0000256" key="3">
    <source>
        <dbReference type="ARBA" id="ARBA00012513"/>
    </source>
</evidence>
<dbReference type="GO" id="GO:0046872">
    <property type="term" value="F:metal ion binding"/>
    <property type="evidence" value="ECO:0007669"/>
    <property type="project" value="UniProtKB-KW"/>
</dbReference>
<sequence>MVSKLLALEAYPRLKDIDFRLLRAVELKMRYYKWVPLEEIAKFARMDVESASHRLGRLDNWGLIIRRSDMGYIGYQLTIHGYDALAIRAFAKKGVIEAISTTQIGVGKDADVYVALTPSGEKVAVKFNRIGERTSARKAGYHSDVFADKHHKSWLYVSRLIAKKEHEALVLLSSFAKVPKPIAWNRHAIVMEFIRGVELAELRDTDLTREEASEILGKVLDEYEKIVKFGIVHGDMSEFNIVLTEDNDILIIDWAQYLSCANPESLNLLKRDITVLLNAFRRRWGVKRDFDEEWKRFYEAWLVGRKEVSEEEEQTPQDA</sequence>
<reference evidence="16" key="2">
    <citation type="submission" date="2016-01" db="EMBL/GenBank/DDBJ databases">
        <authorList>
            <person name="Vorgias C.E."/>
        </authorList>
    </citation>
    <scope>NUCLEOTIDE SEQUENCE [LARGE SCALE GENOMIC DNA]</scope>
</reference>
<dbReference type="PANTHER" id="PTHR45852:SF1">
    <property type="entry name" value="SERINE_THREONINE-PROTEIN KINASE RIO2"/>
    <property type="match status" value="1"/>
</dbReference>
<keyword evidence="8 15" id="KW-0418">Kinase</keyword>
<dbReference type="Proteomes" id="UP000250189">
    <property type="component" value="Chromosome"/>
</dbReference>
<dbReference type="InterPro" id="IPR030484">
    <property type="entry name" value="Rio2"/>
</dbReference>
<evidence type="ECO:0000256" key="10">
    <source>
        <dbReference type="ARBA" id="ARBA00022842"/>
    </source>
</evidence>
<dbReference type="GO" id="GO:0004674">
    <property type="term" value="F:protein serine/threonine kinase activity"/>
    <property type="evidence" value="ECO:0007669"/>
    <property type="project" value="UniProtKB-KW"/>
</dbReference>
<reference evidence="14 17" key="3">
    <citation type="submission" date="2016-04" db="EMBL/GenBank/DDBJ databases">
        <title>Complete genome sequence of Thermococcus chitonophagus type strain GC74.</title>
        <authorList>
            <person name="Oger P.M."/>
        </authorList>
    </citation>
    <scope>NUCLEOTIDE SEQUENCE [LARGE SCALE GENOMIC DNA]</scope>
    <source>
        <strain evidence="14 17">GC74</strain>
    </source>
</reference>
<dbReference type="CDD" id="cd05144">
    <property type="entry name" value="RIO2_C"/>
    <property type="match status" value="1"/>
</dbReference>
<dbReference type="KEGG" id="tch:CHITON_1400"/>
<evidence type="ECO:0000256" key="8">
    <source>
        <dbReference type="ARBA" id="ARBA00022777"/>
    </source>
</evidence>
<dbReference type="EMBL" id="CP015193">
    <property type="protein sequence ID" value="ASJ17523.1"/>
    <property type="molecule type" value="Genomic_DNA"/>
</dbReference>
<evidence type="ECO:0000256" key="1">
    <source>
        <dbReference type="ARBA" id="ARBA00001946"/>
    </source>
</evidence>
<dbReference type="SUPFAM" id="SSF56112">
    <property type="entry name" value="Protein kinase-like (PK-like)"/>
    <property type="match status" value="1"/>
</dbReference>
<evidence type="ECO:0000313" key="17">
    <source>
        <dbReference type="Proteomes" id="UP000250189"/>
    </source>
</evidence>
<dbReference type="PROSITE" id="PS50011">
    <property type="entry name" value="PROTEIN_KINASE_DOM"/>
    <property type="match status" value="1"/>
</dbReference>
<evidence type="ECO:0000256" key="11">
    <source>
        <dbReference type="ARBA" id="ARBA00047899"/>
    </source>
</evidence>
<evidence type="ECO:0000313" key="14">
    <source>
        <dbReference type="EMBL" id="ASJ17523.1"/>
    </source>
</evidence>
<dbReference type="InterPro" id="IPR036388">
    <property type="entry name" value="WH-like_DNA-bd_sf"/>
</dbReference>
<dbReference type="InterPro" id="IPR036390">
    <property type="entry name" value="WH_DNA-bd_sf"/>
</dbReference>
<dbReference type="PANTHER" id="PTHR45852">
    <property type="entry name" value="SER/THR-PROTEIN KINASE RIO2"/>
    <property type="match status" value="1"/>
</dbReference>
<comment type="cofactor">
    <cofactor evidence="1">
        <name>Mg(2+)</name>
        <dbReference type="ChEBI" id="CHEBI:18420"/>
    </cofactor>
</comment>
<evidence type="ECO:0000256" key="7">
    <source>
        <dbReference type="ARBA" id="ARBA00022741"/>
    </source>
</evidence>
<feature type="domain" description="Protein kinase" evidence="13">
    <location>
        <begin position="98"/>
        <end position="319"/>
    </location>
</feature>
<accession>A0A160VTS3</accession>
<dbReference type="STRING" id="54262.CHITON_1400"/>
<dbReference type="Gene3D" id="3.30.200.20">
    <property type="entry name" value="Phosphorylase Kinase, domain 1"/>
    <property type="match status" value="1"/>
</dbReference>
<dbReference type="InterPro" id="IPR011009">
    <property type="entry name" value="Kinase-like_dom_sf"/>
</dbReference>
<dbReference type="GO" id="GO:0030490">
    <property type="term" value="P:maturation of SSU-rRNA"/>
    <property type="evidence" value="ECO:0007669"/>
    <property type="project" value="TreeGrafter"/>
</dbReference>
<evidence type="ECO:0000256" key="5">
    <source>
        <dbReference type="ARBA" id="ARBA00022679"/>
    </source>
</evidence>
<comment type="catalytic activity">
    <reaction evidence="12">
        <text>L-seryl-[protein] + ATP = O-phospho-L-seryl-[protein] + ADP + H(+)</text>
        <dbReference type="Rhea" id="RHEA:17989"/>
        <dbReference type="Rhea" id="RHEA-COMP:9863"/>
        <dbReference type="Rhea" id="RHEA-COMP:11604"/>
        <dbReference type="ChEBI" id="CHEBI:15378"/>
        <dbReference type="ChEBI" id="CHEBI:29999"/>
        <dbReference type="ChEBI" id="CHEBI:30616"/>
        <dbReference type="ChEBI" id="CHEBI:83421"/>
        <dbReference type="ChEBI" id="CHEBI:456216"/>
        <dbReference type="EC" id="2.7.11.1"/>
    </reaction>
</comment>
<evidence type="ECO:0000256" key="9">
    <source>
        <dbReference type="ARBA" id="ARBA00022840"/>
    </source>
</evidence>
<dbReference type="InterPro" id="IPR015285">
    <property type="entry name" value="RIO2_wHTH_N"/>
</dbReference>
<dbReference type="Pfam" id="PF01163">
    <property type="entry name" value="RIO1"/>
    <property type="match status" value="1"/>
</dbReference>
<gene>
    <name evidence="14" type="ORF">A3L04_10815</name>
    <name evidence="15" type="ORF">CHITON_1400</name>
</gene>
<dbReference type="EC" id="2.7.11.1" evidence="3"/>
<keyword evidence="17" id="KW-1185">Reference proteome</keyword>
<dbReference type="AlphaFoldDB" id="A0A160VTS3"/>
<dbReference type="GO" id="GO:0005524">
    <property type="term" value="F:ATP binding"/>
    <property type="evidence" value="ECO:0007669"/>
    <property type="project" value="UniProtKB-KW"/>
</dbReference>
<dbReference type="Pfam" id="PF09202">
    <property type="entry name" value="Rio2_N"/>
    <property type="match status" value="1"/>
</dbReference>
<evidence type="ECO:0000256" key="4">
    <source>
        <dbReference type="ARBA" id="ARBA00022527"/>
    </source>
</evidence>
<dbReference type="InterPro" id="IPR000719">
    <property type="entry name" value="Prot_kinase_dom"/>
</dbReference>